<dbReference type="SUPFAM" id="SSF55666">
    <property type="entry name" value="Ribonuclease PH domain 2-like"/>
    <property type="match status" value="1"/>
</dbReference>
<dbReference type="InterPro" id="IPR036345">
    <property type="entry name" value="ExoRNase_PH_dom2_sf"/>
</dbReference>
<gene>
    <name evidence="4" type="primary">rrp42</name>
    <name evidence="7" type="ORF">HX860_01060</name>
</gene>
<keyword evidence="3 4" id="KW-0271">Exosome</keyword>
<feature type="domain" description="Exoribonuclease phosphorolytic" evidence="5">
    <location>
        <begin position="33"/>
        <end position="167"/>
    </location>
</feature>
<dbReference type="Pfam" id="PF01138">
    <property type="entry name" value="RNase_PH"/>
    <property type="match status" value="1"/>
</dbReference>
<sequence>MASHSVIDELKKTQILELLEQGKRVDGRALDEPREISIETNAIPKANGSAKVRLGDTEVLCGVKIQPDRPFPDMGDKGIFICTAELLPLSHPTVETGPPQPHVIELARVTDRGIRESHMIDLSQLVIEKDKSVVGVFADIVVIDYDGNLFDACSYAATAALLTSTTPKWTMVDDKATLVDGEESPLPTTTIPASVTMGKIGNHIIVDPNGDEWDSMDARITITTNSDGNICALQKGGSDGFTQEEIVQCGEISVRVGAKIREKLKEAQQGSQ</sequence>
<dbReference type="InterPro" id="IPR001247">
    <property type="entry name" value="ExoRNase_PH_dom1"/>
</dbReference>
<dbReference type="AlphaFoldDB" id="A0A7K4M6H5"/>
<dbReference type="EMBL" id="JACATI010000001">
    <property type="protein sequence ID" value="NWJ19661.1"/>
    <property type="molecule type" value="Genomic_DNA"/>
</dbReference>
<proteinExistence type="inferred from homology"/>
<dbReference type="InterPro" id="IPR050590">
    <property type="entry name" value="Exosome_comp_Rrp42_subfam"/>
</dbReference>
<dbReference type="HAMAP" id="MF_00622">
    <property type="entry name" value="Exosome_Rrp42"/>
    <property type="match status" value="1"/>
</dbReference>
<dbReference type="InterPro" id="IPR027408">
    <property type="entry name" value="PNPase/RNase_PH_dom_sf"/>
</dbReference>
<evidence type="ECO:0000259" key="6">
    <source>
        <dbReference type="Pfam" id="PF03725"/>
    </source>
</evidence>
<evidence type="ECO:0000256" key="4">
    <source>
        <dbReference type="HAMAP-Rule" id="MF_00622"/>
    </source>
</evidence>
<dbReference type="Pfam" id="PF03725">
    <property type="entry name" value="RNase_PH_C"/>
    <property type="match status" value="1"/>
</dbReference>
<evidence type="ECO:0000256" key="3">
    <source>
        <dbReference type="ARBA" id="ARBA00022835"/>
    </source>
</evidence>
<dbReference type="FunFam" id="3.30.230.70:FF:000017">
    <property type="entry name" value="Exosome complex component Rrp42"/>
    <property type="match status" value="1"/>
</dbReference>
<comment type="subcellular location">
    <subcellularLocation>
        <location evidence="1 4">Cytoplasm</location>
    </subcellularLocation>
</comment>
<protein>
    <recommendedName>
        <fullName evidence="4">Exosome complex component Rrp42</fullName>
    </recommendedName>
</protein>
<comment type="subunit">
    <text evidence="4">Component of the archaeal exosome complex. Forms a hexameric ring-like arrangement composed of 3 Rrp41-Rrp42 heterodimers. The hexameric ring associates with a trimer of Rrp4 and/or Csl4 subunits.</text>
</comment>
<dbReference type="Proteomes" id="UP000587702">
    <property type="component" value="Unassembled WGS sequence"/>
</dbReference>
<evidence type="ECO:0000256" key="2">
    <source>
        <dbReference type="ARBA" id="ARBA00022490"/>
    </source>
</evidence>
<comment type="similarity">
    <text evidence="4">Belongs to the RNase PH family. Rrp42 subfamily.</text>
</comment>
<evidence type="ECO:0000313" key="7">
    <source>
        <dbReference type="EMBL" id="NWJ19661.1"/>
    </source>
</evidence>
<dbReference type="CDD" id="cd11365">
    <property type="entry name" value="RNase_PH_archRRP42"/>
    <property type="match status" value="1"/>
</dbReference>
<reference evidence="7 8" key="1">
    <citation type="journal article" date="2019" name="Environ. Microbiol.">
        <title>Genomics insights into ecotype formation of ammonia-oxidizing archaea in the deep ocean.</title>
        <authorList>
            <person name="Wang Y."/>
            <person name="Huang J.M."/>
            <person name="Cui G.J."/>
            <person name="Nunoura T."/>
            <person name="Takaki Y."/>
            <person name="Li W.L."/>
            <person name="Li J."/>
            <person name="Gao Z.M."/>
            <person name="Takai K."/>
            <person name="Zhang A.Q."/>
            <person name="Stepanauskas R."/>
        </authorList>
    </citation>
    <scope>NUCLEOTIDE SEQUENCE [LARGE SCALE GENOMIC DNA]</scope>
    <source>
        <strain evidence="7 8">L14</strain>
    </source>
</reference>
<dbReference type="GO" id="GO:0035925">
    <property type="term" value="F:mRNA 3'-UTR AU-rich region binding"/>
    <property type="evidence" value="ECO:0007669"/>
    <property type="project" value="TreeGrafter"/>
</dbReference>
<dbReference type="SUPFAM" id="SSF54211">
    <property type="entry name" value="Ribosomal protein S5 domain 2-like"/>
    <property type="match status" value="1"/>
</dbReference>
<dbReference type="InterPro" id="IPR020869">
    <property type="entry name" value="Rrp42_archaea"/>
</dbReference>
<dbReference type="PANTHER" id="PTHR11097">
    <property type="entry name" value="EXOSOME COMPLEX EXONUCLEASE RIBOSOMAL RNA PROCESSING PROTEIN"/>
    <property type="match status" value="1"/>
</dbReference>
<organism evidence="7 8">
    <name type="scientific">Marine Group I thaumarchaeote</name>
    <dbReference type="NCBI Taxonomy" id="2511932"/>
    <lineage>
        <taxon>Archaea</taxon>
        <taxon>Nitrososphaerota</taxon>
        <taxon>Marine Group I</taxon>
    </lineage>
</organism>
<dbReference type="PANTHER" id="PTHR11097:SF8">
    <property type="entry name" value="EXOSOME COMPLEX COMPONENT RRP42"/>
    <property type="match status" value="1"/>
</dbReference>
<comment type="caution">
    <text evidence="7">The sequence shown here is derived from an EMBL/GenBank/DDBJ whole genome shotgun (WGS) entry which is preliminary data.</text>
</comment>
<evidence type="ECO:0000259" key="5">
    <source>
        <dbReference type="Pfam" id="PF01138"/>
    </source>
</evidence>
<dbReference type="InterPro" id="IPR015847">
    <property type="entry name" value="ExoRNase_PH_dom2"/>
</dbReference>
<dbReference type="GO" id="GO:0000177">
    <property type="term" value="C:cytoplasmic exosome (RNase complex)"/>
    <property type="evidence" value="ECO:0007669"/>
    <property type="project" value="TreeGrafter"/>
</dbReference>
<dbReference type="NCBIfam" id="NF003282">
    <property type="entry name" value="PRK04282.1-1"/>
    <property type="match status" value="1"/>
</dbReference>
<accession>A0A7K4M6H5</accession>
<dbReference type="InterPro" id="IPR020568">
    <property type="entry name" value="Ribosomal_Su5_D2-typ_SF"/>
</dbReference>
<evidence type="ECO:0000256" key="1">
    <source>
        <dbReference type="ARBA" id="ARBA00004496"/>
    </source>
</evidence>
<evidence type="ECO:0000313" key="8">
    <source>
        <dbReference type="Proteomes" id="UP000587702"/>
    </source>
</evidence>
<dbReference type="Gene3D" id="3.30.230.70">
    <property type="entry name" value="GHMP Kinase, N-terminal domain"/>
    <property type="match status" value="1"/>
</dbReference>
<name>A0A7K4M6H5_9ARCH</name>
<comment type="function">
    <text evidence="4">Non-catalytic component of the exosome, which is a complex involved in RNA degradation. Contributes to the structuring of the Rrp41 active site.</text>
</comment>
<feature type="domain" description="Exoribonuclease phosphorolytic" evidence="6">
    <location>
        <begin position="191"/>
        <end position="254"/>
    </location>
</feature>
<keyword evidence="2 4" id="KW-0963">Cytoplasm</keyword>
<dbReference type="GO" id="GO:0016075">
    <property type="term" value="P:rRNA catabolic process"/>
    <property type="evidence" value="ECO:0007669"/>
    <property type="project" value="TreeGrafter"/>
</dbReference>